<accession>A0ABV6RSG5</accession>
<comment type="caution">
    <text evidence="2">The sequence shown here is derived from an EMBL/GenBank/DDBJ whole genome shotgun (WGS) entry which is preliminary data.</text>
</comment>
<dbReference type="EC" id="2.4.-.-" evidence="2"/>
<evidence type="ECO:0000259" key="1">
    <source>
        <dbReference type="Pfam" id="PF00535"/>
    </source>
</evidence>
<evidence type="ECO:0000313" key="3">
    <source>
        <dbReference type="Proteomes" id="UP001589896"/>
    </source>
</evidence>
<keyword evidence="3" id="KW-1185">Reference proteome</keyword>
<sequence length="328" mass="36245">MDGPTADARHRASILLLSWRDAAFIEEAVRGALAQTVACEIVVSNDASGDATHERASALLAGYEGPHSVKVRCNERNLGVAAHVSATVPLTRGEIIVMMAGDDVSVPHRVERVLQAFDANPGVMALASQFDAIDAEGRPVELHLPFRRERFGLDYFVSSGRLMGLLGATLAFRREVFDRFGPIRGPIEDNALSLRAALLGDCLKLREPLVRYRQHSGSVSADVFAKSGSKDDAKRRRYQRTIDFYRGTADDLEHCLAQLPDLPETRRRLARDILAMYRIEADARAAMLDAPRMAWIGPILRGLGQRGLRRKSAERALKLLLPRRFVGV</sequence>
<reference evidence="2 3" key="1">
    <citation type="submission" date="2024-09" db="EMBL/GenBank/DDBJ databases">
        <authorList>
            <person name="Sun Q."/>
            <person name="Mori K."/>
        </authorList>
    </citation>
    <scope>NUCLEOTIDE SEQUENCE [LARGE SCALE GENOMIC DNA]</scope>
    <source>
        <strain evidence="2 3">KCTC 23076</strain>
    </source>
</reference>
<dbReference type="EMBL" id="JBHLTG010000004">
    <property type="protein sequence ID" value="MFC0679524.1"/>
    <property type="molecule type" value="Genomic_DNA"/>
</dbReference>
<dbReference type="RefSeq" id="WP_386670403.1">
    <property type="nucleotide sequence ID" value="NZ_JBHLTG010000004.1"/>
</dbReference>
<dbReference type="PANTHER" id="PTHR43685:SF11">
    <property type="entry name" value="GLYCOSYLTRANSFERASE TAGX-RELATED"/>
    <property type="match status" value="1"/>
</dbReference>
<proteinExistence type="predicted"/>
<evidence type="ECO:0000313" key="2">
    <source>
        <dbReference type="EMBL" id="MFC0679524.1"/>
    </source>
</evidence>
<dbReference type="Gene3D" id="3.90.550.10">
    <property type="entry name" value="Spore Coat Polysaccharide Biosynthesis Protein SpsA, Chain A"/>
    <property type="match status" value="1"/>
</dbReference>
<dbReference type="InterPro" id="IPR029044">
    <property type="entry name" value="Nucleotide-diphossugar_trans"/>
</dbReference>
<protein>
    <submittedName>
        <fullName evidence="2">Glycosyltransferase</fullName>
        <ecNumber evidence="2">2.4.-.-</ecNumber>
    </submittedName>
</protein>
<organism evidence="2 3">
    <name type="scientific">Lysobacter korlensis</name>
    <dbReference type="NCBI Taxonomy" id="553636"/>
    <lineage>
        <taxon>Bacteria</taxon>
        <taxon>Pseudomonadati</taxon>
        <taxon>Pseudomonadota</taxon>
        <taxon>Gammaproteobacteria</taxon>
        <taxon>Lysobacterales</taxon>
        <taxon>Lysobacteraceae</taxon>
        <taxon>Lysobacter</taxon>
    </lineage>
</organism>
<dbReference type="PANTHER" id="PTHR43685">
    <property type="entry name" value="GLYCOSYLTRANSFERASE"/>
    <property type="match status" value="1"/>
</dbReference>
<gene>
    <name evidence="2" type="ORF">ACFFGH_16930</name>
</gene>
<dbReference type="GO" id="GO:0016757">
    <property type="term" value="F:glycosyltransferase activity"/>
    <property type="evidence" value="ECO:0007669"/>
    <property type="project" value="UniProtKB-KW"/>
</dbReference>
<dbReference type="InterPro" id="IPR050834">
    <property type="entry name" value="Glycosyltransf_2"/>
</dbReference>
<feature type="domain" description="Glycosyltransferase 2-like" evidence="1">
    <location>
        <begin position="18"/>
        <end position="179"/>
    </location>
</feature>
<dbReference type="SUPFAM" id="SSF53448">
    <property type="entry name" value="Nucleotide-diphospho-sugar transferases"/>
    <property type="match status" value="1"/>
</dbReference>
<name>A0ABV6RSG5_9GAMM</name>
<dbReference type="Proteomes" id="UP001589896">
    <property type="component" value="Unassembled WGS sequence"/>
</dbReference>
<keyword evidence="2" id="KW-0808">Transferase</keyword>
<dbReference type="InterPro" id="IPR001173">
    <property type="entry name" value="Glyco_trans_2-like"/>
</dbReference>
<keyword evidence="2" id="KW-0328">Glycosyltransferase</keyword>
<dbReference type="Pfam" id="PF00535">
    <property type="entry name" value="Glycos_transf_2"/>
    <property type="match status" value="1"/>
</dbReference>